<sequence length="83" mass="9769">MAVEKAKECLPKLPIHEAIRDRITATGNVGKQLYQADARTSNRGIHKIWREKVPRIDHVQRCPTDEKFQHNDKQHPDHLKIRR</sequence>
<name>A0AA40FKG3_9HYME</name>
<organism evidence="2 3">
    <name type="scientific">Melipona bicolor</name>
    <dbReference type="NCBI Taxonomy" id="60889"/>
    <lineage>
        <taxon>Eukaryota</taxon>
        <taxon>Metazoa</taxon>
        <taxon>Ecdysozoa</taxon>
        <taxon>Arthropoda</taxon>
        <taxon>Hexapoda</taxon>
        <taxon>Insecta</taxon>
        <taxon>Pterygota</taxon>
        <taxon>Neoptera</taxon>
        <taxon>Endopterygota</taxon>
        <taxon>Hymenoptera</taxon>
        <taxon>Apocrita</taxon>
        <taxon>Aculeata</taxon>
        <taxon>Apoidea</taxon>
        <taxon>Anthophila</taxon>
        <taxon>Apidae</taxon>
        <taxon>Melipona</taxon>
    </lineage>
</organism>
<keyword evidence="3" id="KW-1185">Reference proteome</keyword>
<comment type="caution">
    <text evidence="2">The sequence shown here is derived from an EMBL/GenBank/DDBJ whole genome shotgun (WGS) entry which is preliminary data.</text>
</comment>
<proteinExistence type="predicted"/>
<dbReference type="EMBL" id="JAHYIQ010000029">
    <property type="protein sequence ID" value="KAK1120755.1"/>
    <property type="molecule type" value="Genomic_DNA"/>
</dbReference>
<dbReference type="AlphaFoldDB" id="A0AA40FKG3"/>
<accession>A0AA40FKG3</accession>
<feature type="region of interest" description="Disordered" evidence="1">
    <location>
        <begin position="61"/>
        <end position="83"/>
    </location>
</feature>
<evidence type="ECO:0000313" key="2">
    <source>
        <dbReference type="EMBL" id="KAK1120755.1"/>
    </source>
</evidence>
<protein>
    <submittedName>
        <fullName evidence="2">Uncharacterized protein</fullName>
    </submittedName>
</protein>
<gene>
    <name evidence="2" type="ORF">K0M31_010959</name>
</gene>
<dbReference type="Proteomes" id="UP001177670">
    <property type="component" value="Unassembled WGS sequence"/>
</dbReference>
<evidence type="ECO:0000313" key="3">
    <source>
        <dbReference type="Proteomes" id="UP001177670"/>
    </source>
</evidence>
<evidence type="ECO:0000256" key="1">
    <source>
        <dbReference type="SAM" id="MobiDB-lite"/>
    </source>
</evidence>
<reference evidence="2" key="1">
    <citation type="submission" date="2021-10" db="EMBL/GenBank/DDBJ databases">
        <title>Melipona bicolor Genome sequencing and assembly.</title>
        <authorList>
            <person name="Araujo N.S."/>
            <person name="Arias M.C."/>
        </authorList>
    </citation>
    <scope>NUCLEOTIDE SEQUENCE</scope>
    <source>
        <strain evidence="2">USP_2M_L1-L4_2017</strain>
        <tissue evidence="2">Whole body</tissue>
    </source>
</reference>